<name>A0A927N2N7_9ACTN</name>
<dbReference type="EMBL" id="JADBEM010000001">
    <property type="protein sequence ID" value="MBE1611555.1"/>
    <property type="molecule type" value="Genomic_DNA"/>
</dbReference>
<dbReference type="InterPro" id="IPR036938">
    <property type="entry name" value="PAP2/HPO_sf"/>
</dbReference>
<keyword evidence="2" id="KW-0812">Transmembrane</keyword>
<evidence type="ECO:0000256" key="2">
    <source>
        <dbReference type="SAM" id="Phobius"/>
    </source>
</evidence>
<feature type="compositionally biased region" description="Basic residues" evidence="1">
    <location>
        <begin position="308"/>
        <end position="318"/>
    </location>
</feature>
<sequence>MHGRVSEKKARDESTGATPTFPVLAVVLFVGVLAIFADLARGGFLLSLDSHVSEIWKFRGPYDYPYADAVDRIGQRLICLPLLVIVAFYLSRRIRSIRPLVIAIGSTIALNGVIGVLKLASGRESPRTGGPELFVGDNVLFPSGHTANTLFVYGLIVALLVRYGSISPPVRRLLWAVVAGITVLMTIISVYRHTHWFSDLVAGAMVGAAMLQLTLLVDLGWSGVRRWLRRLAGPTWVVVEWGVGLIRRRIVPPLKLEAGQPATPARGDQQPGPSEPAHSGTPSSQRDAQMIHQQRPHPARSQPTHPPTHPRTHVRTGGRGHGTGWPEPRATDDGDNPQQEPGHGDRPAARQHDPA</sequence>
<dbReference type="AlphaFoldDB" id="A0A927N2N7"/>
<feature type="transmembrane region" description="Helical" evidence="2">
    <location>
        <begin position="173"/>
        <end position="194"/>
    </location>
</feature>
<proteinExistence type="predicted"/>
<feature type="transmembrane region" description="Helical" evidence="2">
    <location>
        <begin position="21"/>
        <end position="40"/>
    </location>
</feature>
<evidence type="ECO:0000259" key="3">
    <source>
        <dbReference type="SMART" id="SM00014"/>
    </source>
</evidence>
<feature type="transmembrane region" description="Helical" evidence="2">
    <location>
        <begin position="200"/>
        <end position="221"/>
    </location>
</feature>
<keyword evidence="2" id="KW-1133">Transmembrane helix</keyword>
<evidence type="ECO:0000256" key="1">
    <source>
        <dbReference type="SAM" id="MobiDB-lite"/>
    </source>
</evidence>
<feature type="region of interest" description="Disordered" evidence="1">
    <location>
        <begin position="257"/>
        <end position="355"/>
    </location>
</feature>
<keyword evidence="2" id="KW-0472">Membrane</keyword>
<organism evidence="4 5">
    <name type="scientific">Actinopolymorpha pittospori</name>
    <dbReference type="NCBI Taxonomy" id="648752"/>
    <lineage>
        <taxon>Bacteria</taxon>
        <taxon>Bacillati</taxon>
        <taxon>Actinomycetota</taxon>
        <taxon>Actinomycetes</taxon>
        <taxon>Propionibacteriales</taxon>
        <taxon>Actinopolymorphaceae</taxon>
        <taxon>Actinopolymorpha</taxon>
    </lineage>
</organism>
<evidence type="ECO:0000313" key="4">
    <source>
        <dbReference type="EMBL" id="MBE1611555.1"/>
    </source>
</evidence>
<evidence type="ECO:0000313" key="5">
    <source>
        <dbReference type="Proteomes" id="UP000638648"/>
    </source>
</evidence>
<feature type="compositionally biased region" description="Basic and acidic residues" evidence="1">
    <location>
        <begin position="342"/>
        <end position="355"/>
    </location>
</feature>
<dbReference type="Proteomes" id="UP000638648">
    <property type="component" value="Unassembled WGS sequence"/>
</dbReference>
<keyword evidence="5" id="KW-1185">Reference proteome</keyword>
<feature type="transmembrane region" description="Helical" evidence="2">
    <location>
        <begin position="73"/>
        <end position="91"/>
    </location>
</feature>
<accession>A0A927N2N7</accession>
<feature type="domain" description="Phosphatidic acid phosphatase type 2/haloperoxidase" evidence="3">
    <location>
        <begin position="97"/>
        <end position="215"/>
    </location>
</feature>
<dbReference type="InterPro" id="IPR000326">
    <property type="entry name" value="PAP2/HPO"/>
</dbReference>
<gene>
    <name evidence="4" type="ORF">HEB94_008403</name>
</gene>
<feature type="transmembrane region" description="Helical" evidence="2">
    <location>
        <begin position="140"/>
        <end position="161"/>
    </location>
</feature>
<comment type="caution">
    <text evidence="4">The sequence shown here is derived from an EMBL/GenBank/DDBJ whole genome shotgun (WGS) entry which is preliminary data.</text>
</comment>
<dbReference type="Gene3D" id="1.20.144.10">
    <property type="entry name" value="Phosphatidic acid phosphatase type 2/haloperoxidase"/>
    <property type="match status" value="1"/>
</dbReference>
<reference evidence="4" key="1">
    <citation type="submission" date="2020-10" db="EMBL/GenBank/DDBJ databases">
        <title>Sequencing the genomes of 1000 actinobacteria strains.</title>
        <authorList>
            <person name="Klenk H.-P."/>
        </authorList>
    </citation>
    <scope>NUCLEOTIDE SEQUENCE</scope>
    <source>
        <strain evidence="4">DSM 45354</strain>
    </source>
</reference>
<feature type="transmembrane region" description="Helical" evidence="2">
    <location>
        <begin position="100"/>
        <end position="120"/>
    </location>
</feature>
<protein>
    <submittedName>
        <fullName evidence="4">Membrane-associated phospholipid phosphatase</fullName>
    </submittedName>
</protein>
<dbReference type="Pfam" id="PF01569">
    <property type="entry name" value="PAP2"/>
    <property type="match status" value="1"/>
</dbReference>
<dbReference type="RefSeq" id="WP_192754750.1">
    <property type="nucleotide sequence ID" value="NZ_BAABJL010000210.1"/>
</dbReference>
<dbReference type="SMART" id="SM00014">
    <property type="entry name" value="acidPPc"/>
    <property type="match status" value="1"/>
</dbReference>
<dbReference type="CDD" id="cd03392">
    <property type="entry name" value="PAP2_like_2"/>
    <property type="match status" value="1"/>
</dbReference>
<dbReference type="SUPFAM" id="SSF48317">
    <property type="entry name" value="Acid phosphatase/Vanadium-dependent haloperoxidase"/>
    <property type="match status" value="1"/>
</dbReference>